<dbReference type="InterPro" id="IPR044831">
    <property type="entry name" value="Ccp1-like"/>
</dbReference>
<dbReference type="PROSITE" id="PS50873">
    <property type="entry name" value="PEROXIDASE_4"/>
    <property type="match status" value="1"/>
</dbReference>
<dbReference type="GO" id="GO:0020037">
    <property type="term" value="F:heme binding"/>
    <property type="evidence" value="ECO:0007669"/>
    <property type="project" value="InterPro"/>
</dbReference>
<keyword evidence="10" id="KW-1185">Reference proteome</keyword>
<feature type="signal peptide" evidence="7">
    <location>
        <begin position="1"/>
        <end position="22"/>
    </location>
</feature>
<dbReference type="Proteomes" id="UP000247409">
    <property type="component" value="Unassembled WGS sequence"/>
</dbReference>
<dbReference type="Gene3D" id="1.10.520.10">
    <property type="match status" value="1"/>
</dbReference>
<gene>
    <name evidence="9" type="ORF">BWQ96_09271</name>
</gene>
<proteinExistence type="inferred from homology"/>
<evidence type="ECO:0000313" key="10">
    <source>
        <dbReference type="Proteomes" id="UP000247409"/>
    </source>
</evidence>
<evidence type="ECO:0000256" key="4">
    <source>
        <dbReference type="ARBA" id="ARBA00023002"/>
    </source>
</evidence>
<evidence type="ECO:0000256" key="3">
    <source>
        <dbReference type="ARBA" id="ARBA00022723"/>
    </source>
</evidence>
<dbReference type="SUPFAM" id="SSF48113">
    <property type="entry name" value="Heme-dependent peroxidases"/>
    <property type="match status" value="1"/>
</dbReference>
<keyword evidence="4" id="KW-0560">Oxidoreductase</keyword>
<evidence type="ECO:0000256" key="2">
    <source>
        <dbReference type="ARBA" id="ARBA00022617"/>
    </source>
</evidence>
<organism evidence="9 10">
    <name type="scientific">Gracilariopsis chorda</name>
    <dbReference type="NCBI Taxonomy" id="448386"/>
    <lineage>
        <taxon>Eukaryota</taxon>
        <taxon>Rhodophyta</taxon>
        <taxon>Florideophyceae</taxon>
        <taxon>Rhodymeniophycidae</taxon>
        <taxon>Gracilariales</taxon>
        <taxon>Gracilariaceae</taxon>
        <taxon>Gracilariopsis</taxon>
    </lineage>
</organism>
<dbReference type="GO" id="GO:0034599">
    <property type="term" value="P:cellular response to oxidative stress"/>
    <property type="evidence" value="ECO:0007669"/>
    <property type="project" value="InterPro"/>
</dbReference>
<dbReference type="Gene3D" id="1.10.420.10">
    <property type="entry name" value="Peroxidase, domain 2"/>
    <property type="match status" value="1"/>
</dbReference>
<accession>A0A2V3IG38</accession>
<dbReference type="GO" id="GO:0042744">
    <property type="term" value="P:hydrogen peroxide catabolic process"/>
    <property type="evidence" value="ECO:0007669"/>
    <property type="project" value="TreeGrafter"/>
</dbReference>
<dbReference type="GO" id="GO:0046872">
    <property type="term" value="F:metal ion binding"/>
    <property type="evidence" value="ECO:0007669"/>
    <property type="project" value="UniProtKB-KW"/>
</dbReference>
<keyword evidence="7" id="KW-0732">Signal</keyword>
<dbReference type="AlphaFoldDB" id="A0A2V3IG38"/>
<comment type="caution">
    <text evidence="9">The sequence shown here is derived from an EMBL/GenBank/DDBJ whole genome shotgun (WGS) entry which is preliminary data.</text>
</comment>
<dbReference type="Pfam" id="PF00141">
    <property type="entry name" value="peroxidase"/>
    <property type="match status" value="1"/>
</dbReference>
<keyword evidence="5" id="KW-0408">Iron</keyword>
<reference evidence="9 10" key="1">
    <citation type="journal article" date="2018" name="Mol. Biol. Evol.">
        <title>Analysis of the draft genome of the red seaweed Gracilariopsis chorda provides insights into genome size evolution in Rhodophyta.</title>
        <authorList>
            <person name="Lee J."/>
            <person name="Yang E.C."/>
            <person name="Graf L."/>
            <person name="Yang J.H."/>
            <person name="Qiu H."/>
            <person name="Zel Zion U."/>
            <person name="Chan C.X."/>
            <person name="Stephens T.G."/>
            <person name="Weber A.P.M."/>
            <person name="Boo G.H."/>
            <person name="Boo S.M."/>
            <person name="Kim K.M."/>
            <person name="Shin Y."/>
            <person name="Jung M."/>
            <person name="Lee S.J."/>
            <person name="Yim H.S."/>
            <person name="Lee J.H."/>
            <person name="Bhattacharya D."/>
            <person name="Yoon H.S."/>
        </authorList>
    </citation>
    <scope>NUCLEOTIDE SEQUENCE [LARGE SCALE GENOMIC DNA]</scope>
    <source>
        <strain evidence="9 10">SKKU-2015</strain>
        <tissue evidence="9">Whole body</tissue>
    </source>
</reference>
<feature type="domain" description="Plant heme peroxidase family profile" evidence="8">
    <location>
        <begin position="25"/>
        <end position="200"/>
    </location>
</feature>
<sequence length="303" mass="33486">MGIQRYLLSLLCSVFLVHVATAKSGFTRYFFSTPMCFSSHQKIREVIKKGMKDDPDLIPAFSRAAFHDCITATSSKPNSGCNGSLRLEEEITNMNNDRLQPPLDFLRQHLPTIAHKKCASFADGIQLGAEVAMQISGGPKVLGKLVNSAAPRVDVDDPDTVEGELPDEDDPFPKLLDFYARKGFNLREMVVSNVGGHALGAFEDDEDNQEKPFTTTETSFNIDYAVNLVQRIDTGKNLEGFHTLNSDLELLNNTESVFWLKYYAGHTGVGYVPSLGKLRLLTDYGKFLIKLASLKGSNLPAKC</sequence>
<dbReference type="InterPro" id="IPR002016">
    <property type="entry name" value="Haem_peroxidase"/>
</dbReference>
<dbReference type="PRINTS" id="PR00458">
    <property type="entry name" value="PEROXIDASE"/>
</dbReference>
<dbReference type="GO" id="GO:0004601">
    <property type="term" value="F:peroxidase activity"/>
    <property type="evidence" value="ECO:0007669"/>
    <property type="project" value="UniProtKB-KW"/>
</dbReference>
<dbReference type="EMBL" id="NBIV01000245">
    <property type="protein sequence ID" value="PXF41012.1"/>
    <property type="molecule type" value="Genomic_DNA"/>
</dbReference>
<protein>
    <submittedName>
        <fullName evidence="9">L-ascorbate peroxidase 5, peroxisomal</fullName>
    </submittedName>
</protein>
<dbReference type="STRING" id="448386.A0A2V3IG38"/>
<keyword evidence="1 9" id="KW-0575">Peroxidase</keyword>
<keyword evidence="2" id="KW-0349">Heme</keyword>
<dbReference type="GO" id="GO:0000302">
    <property type="term" value="P:response to reactive oxygen species"/>
    <property type="evidence" value="ECO:0007669"/>
    <property type="project" value="TreeGrafter"/>
</dbReference>
<keyword evidence="3" id="KW-0479">Metal-binding</keyword>
<dbReference type="PANTHER" id="PTHR31356:SF36">
    <property type="entry name" value="L-ASCORBATE PEROXIDASE 3"/>
    <property type="match status" value="1"/>
</dbReference>
<evidence type="ECO:0000256" key="7">
    <source>
        <dbReference type="SAM" id="SignalP"/>
    </source>
</evidence>
<evidence type="ECO:0000256" key="5">
    <source>
        <dbReference type="ARBA" id="ARBA00023004"/>
    </source>
</evidence>
<dbReference type="InterPro" id="IPR010255">
    <property type="entry name" value="Haem_peroxidase_sf"/>
</dbReference>
<dbReference type="OrthoDB" id="2113341at2759"/>
<dbReference type="PANTHER" id="PTHR31356">
    <property type="entry name" value="THYLAKOID LUMENAL 29 KDA PROTEIN, CHLOROPLASTIC-RELATED"/>
    <property type="match status" value="1"/>
</dbReference>
<feature type="chain" id="PRO_5015922576" evidence="7">
    <location>
        <begin position="23"/>
        <end position="303"/>
    </location>
</feature>
<evidence type="ECO:0000259" key="8">
    <source>
        <dbReference type="PROSITE" id="PS50873"/>
    </source>
</evidence>
<evidence type="ECO:0000256" key="6">
    <source>
        <dbReference type="RuleBase" id="RU004241"/>
    </source>
</evidence>
<comment type="similarity">
    <text evidence="6">Belongs to the peroxidase family.</text>
</comment>
<name>A0A2V3IG38_9FLOR</name>
<evidence type="ECO:0000256" key="1">
    <source>
        <dbReference type="ARBA" id="ARBA00022559"/>
    </source>
</evidence>
<evidence type="ECO:0000313" key="9">
    <source>
        <dbReference type="EMBL" id="PXF41012.1"/>
    </source>
</evidence>